<dbReference type="GO" id="GO:0003676">
    <property type="term" value="F:nucleic acid binding"/>
    <property type="evidence" value="ECO:0007669"/>
    <property type="project" value="InterPro"/>
</dbReference>
<dbReference type="InterPro" id="IPR036397">
    <property type="entry name" value="RNaseH_sf"/>
</dbReference>
<reference evidence="1 2" key="1">
    <citation type="submission" date="2016-03" db="EMBL/GenBank/DDBJ databases">
        <title>Trachymyrmex septentrionalis WGS genome.</title>
        <authorList>
            <person name="Nygaard S."/>
            <person name="Hu H."/>
            <person name="Boomsma J."/>
            <person name="Zhang G."/>
        </authorList>
    </citation>
    <scope>NUCLEOTIDE SEQUENCE [LARGE SCALE GENOMIC DNA]</scope>
    <source>
        <strain evidence="1">Tsep2-gDNA-1</strain>
        <tissue evidence="1">Whole body</tissue>
    </source>
</reference>
<accession>A0A151JZQ8</accession>
<protein>
    <submittedName>
        <fullName evidence="1">Uncharacterized protein</fullName>
    </submittedName>
</protein>
<organism evidence="1 2">
    <name type="scientific">Trachymyrmex septentrionalis</name>
    <dbReference type="NCBI Taxonomy" id="34720"/>
    <lineage>
        <taxon>Eukaryota</taxon>
        <taxon>Metazoa</taxon>
        <taxon>Ecdysozoa</taxon>
        <taxon>Arthropoda</taxon>
        <taxon>Hexapoda</taxon>
        <taxon>Insecta</taxon>
        <taxon>Pterygota</taxon>
        <taxon>Neoptera</taxon>
        <taxon>Endopterygota</taxon>
        <taxon>Hymenoptera</taxon>
        <taxon>Apocrita</taxon>
        <taxon>Aculeata</taxon>
        <taxon>Formicoidea</taxon>
        <taxon>Formicidae</taxon>
        <taxon>Myrmicinae</taxon>
        <taxon>Trachymyrmex</taxon>
    </lineage>
</organism>
<dbReference type="PANTHER" id="PTHR47326">
    <property type="entry name" value="TRANSPOSABLE ELEMENT TC3 TRANSPOSASE-LIKE PROTEIN"/>
    <property type="match status" value="1"/>
</dbReference>
<feature type="non-terminal residue" evidence="1">
    <location>
        <position position="1"/>
    </location>
</feature>
<gene>
    <name evidence="1" type="ORF">ALC56_03523</name>
</gene>
<dbReference type="EMBL" id="KQ981383">
    <property type="protein sequence ID" value="KYN42054.1"/>
    <property type="molecule type" value="Genomic_DNA"/>
</dbReference>
<evidence type="ECO:0000313" key="1">
    <source>
        <dbReference type="EMBL" id="KYN42054.1"/>
    </source>
</evidence>
<dbReference type="STRING" id="34720.A0A151JZQ8"/>
<sequence length="92" mass="11064">LNAQPYGEFIENDLLLLLEDVPLHIRQTLIYQHDGALAHFFRQTREMLNARFSKKWMARRSDPITWPARSPNLNVRDYFVWGHIKNLIEYRP</sequence>
<keyword evidence="2" id="KW-1185">Reference proteome</keyword>
<evidence type="ECO:0000313" key="2">
    <source>
        <dbReference type="Proteomes" id="UP000078541"/>
    </source>
</evidence>
<dbReference type="Proteomes" id="UP000078541">
    <property type="component" value="Unassembled WGS sequence"/>
</dbReference>
<dbReference type="PANTHER" id="PTHR47326:SF1">
    <property type="entry name" value="HTH PSQ-TYPE DOMAIN-CONTAINING PROTEIN"/>
    <property type="match status" value="1"/>
</dbReference>
<name>A0A151JZQ8_9HYME</name>
<proteinExistence type="predicted"/>
<dbReference type="AlphaFoldDB" id="A0A151JZQ8"/>
<dbReference type="Gene3D" id="3.30.420.10">
    <property type="entry name" value="Ribonuclease H-like superfamily/Ribonuclease H"/>
    <property type="match status" value="1"/>
</dbReference>